<dbReference type="PANTHER" id="PTHR34538:SF4">
    <property type="entry name" value="EXPRESSED PROTEIN"/>
    <property type="match status" value="1"/>
</dbReference>
<protein>
    <submittedName>
        <fullName evidence="1">Uncharacterized protein</fullName>
    </submittedName>
</protein>
<evidence type="ECO:0000313" key="1">
    <source>
        <dbReference type="EMBL" id="KAK7378504.1"/>
    </source>
</evidence>
<organism evidence="1 2">
    <name type="scientific">Phaseolus coccineus</name>
    <name type="common">Scarlet runner bean</name>
    <name type="synonym">Phaseolus multiflorus</name>
    <dbReference type="NCBI Taxonomy" id="3886"/>
    <lineage>
        <taxon>Eukaryota</taxon>
        <taxon>Viridiplantae</taxon>
        <taxon>Streptophyta</taxon>
        <taxon>Embryophyta</taxon>
        <taxon>Tracheophyta</taxon>
        <taxon>Spermatophyta</taxon>
        <taxon>Magnoliopsida</taxon>
        <taxon>eudicotyledons</taxon>
        <taxon>Gunneridae</taxon>
        <taxon>Pentapetalae</taxon>
        <taxon>rosids</taxon>
        <taxon>fabids</taxon>
        <taxon>Fabales</taxon>
        <taxon>Fabaceae</taxon>
        <taxon>Papilionoideae</taxon>
        <taxon>50 kb inversion clade</taxon>
        <taxon>NPAAA clade</taxon>
        <taxon>indigoferoid/millettioid clade</taxon>
        <taxon>Phaseoleae</taxon>
        <taxon>Phaseolus</taxon>
    </lineage>
</organism>
<keyword evidence="2" id="KW-1185">Reference proteome</keyword>
<dbReference type="PANTHER" id="PTHR34538">
    <property type="entry name" value="EXPRESSED PROTEIN"/>
    <property type="match status" value="1"/>
</dbReference>
<reference evidence="1 2" key="1">
    <citation type="submission" date="2024-01" db="EMBL/GenBank/DDBJ databases">
        <title>The genomes of 5 underutilized Papilionoideae crops provide insights into root nodulation and disease resistanc.</title>
        <authorList>
            <person name="Jiang F."/>
        </authorList>
    </citation>
    <scope>NUCLEOTIDE SEQUENCE [LARGE SCALE GENOMIC DNA]</scope>
    <source>
        <strain evidence="1">JINMINGXINNONG_FW02</strain>
        <tissue evidence="1">Leaves</tissue>
    </source>
</reference>
<accession>A0AAN9NXU1</accession>
<dbReference type="AlphaFoldDB" id="A0AAN9NXU1"/>
<evidence type="ECO:0000313" key="2">
    <source>
        <dbReference type="Proteomes" id="UP001374584"/>
    </source>
</evidence>
<sequence length="183" mass="20880">MHKLQKMNPNGKGFVRGSSILPLLVDFISLTSLHETKLKLVILIWWFSYLGAQEELAKPLSKTGITCCHLILNVKLASIASRRKMSQFYIPQTTQFLKLQFKAKMRVSPLVTLGNVPRKRLLGCGTSSRVLRQLVCKLKHSWKKTTGWHKRGPQYSYDFRSYCLNFSDCPSNDHIHTPPPPLG</sequence>
<dbReference type="EMBL" id="JAYMYR010000002">
    <property type="protein sequence ID" value="KAK7378504.1"/>
    <property type="molecule type" value="Genomic_DNA"/>
</dbReference>
<gene>
    <name evidence="1" type="ORF">VNO80_03946</name>
</gene>
<comment type="caution">
    <text evidence="1">The sequence shown here is derived from an EMBL/GenBank/DDBJ whole genome shotgun (WGS) entry which is preliminary data.</text>
</comment>
<dbReference type="Proteomes" id="UP001374584">
    <property type="component" value="Unassembled WGS sequence"/>
</dbReference>
<proteinExistence type="predicted"/>
<name>A0AAN9NXU1_PHACN</name>